<comment type="cofactor">
    <cofactor evidence="1">
        <name>Mg(2+)</name>
        <dbReference type="ChEBI" id="CHEBI:18420"/>
    </cofactor>
</comment>
<dbReference type="InterPro" id="IPR029065">
    <property type="entry name" value="Enolase_C-like"/>
</dbReference>
<proteinExistence type="predicted"/>
<reference evidence="5" key="1">
    <citation type="submission" date="2022-01" db="EMBL/GenBank/DDBJ databases">
        <title>Paenibacillus spongiae sp. nov., isolated from marine sponge.</title>
        <authorList>
            <person name="Li Z."/>
            <person name="Zhang M."/>
        </authorList>
    </citation>
    <scope>NUCLEOTIDE SEQUENCE</scope>
    <source>
        <strain evidence="5">PHS-Z3</strain>
    </source>
</reference>
<keyword evidence="2" id="KW-0479">Metal-binding</keyword>
<feature type="domain" description="Mandelate racemase/muconate lactonizing enzyme C-terminal" evidence="4">
    <location>
        <begin position="17"/>
        <end position="102"/>
    </location>
</feature>
<evidence type="ECO:0000256" key="1">
    <source>
        <dbReference type="ARBA" id="ARBA00001946"/>
    </source>
</evidence>
<keyword evidence="6" id="KW-1185">Reference proteome</keyword>
<dbReference type="Gene3D" id="3.20.20.120">
    <property type="entry name" value="Enolase-like C-terminal domain"/>
    <property type="match status" value="1"/>
</dbReference>
<dbReference type="InterPro" id="IPR018110">
    <property type="entry name" value="Mandel_Rmase/mucon_lact_enz_CS"/>
</dbReference>
<sequence length="181" mass="20928">MTGIPARFFCPVSLNCPIRLYRRQHQGWQAGTARGLRPLQGSASAIGDDVIFMIDVNQQWNINTAMTWGKRLEEFDLYWLEEPLNPDDVLNHRKLADALNVPIALGEHVYSKYAFRDYIHQGAVEYVQVDVTRVGSITEWQQVAGLAASYDLPIWDRQKPSQRKQPYSFHDRYGTAWCRRT</sequence>
<accession>A0ABY5S3Q2</accession>
<dbReference type="Pfam" id="PF13378">
    <property type="entry name" value="MR_MLE_C"/>
    <property type="match status" value="1"/>
</dbReference>
<dbReference type="PROSITE" id="PS00909">
    <property type="entry name" value="MR_MLE_2"/>
    <property type="match status" value="1"/>
</dbReference>
<organism evidence="5 6">
    <name type="scientific">Paenibacillus spongiae</name>
    <dbReference type="NCBI Taxonomy" id="2909671"/>
    <lineage>
        <taxon>Bacteria</taxon>
        <taxon>Bacillati</taxon>
        <taxon>Bacillota</taxon>
        <taxon>Bacilli</taxon>
        <taxon>Bacillales</taxon>
        <taxon>Paenibacillaceae</taxon>
        <taxon>Paenibacillus</taxon>
    </lineage>
</organism>
<evidence type="ECO:0000313" key="5">
    <source>
        <dbReference type="EMBL" id="UVI27348.1"/>
    </source>
</evidence>
<name>A0ABY5S3Q2_9BACL</name>
<dbReference type="PANTHER" id="PTHR13794:SF58">
    <property type="entry name" value="MITOCHONDRIAL ENOLASE SUPERFAMILY MEMBER 1"/>
    <property type="match status" value="1"/>
</dbReference>
<evidence type="ECO:0000259" key="4">
    <source>
        <dbReference type="SMART" id="SM00922"/>
    </source>
</evidence>
<dbReference type="InterPro" id="IPR046945">
    <property type="entry name" value="RHMD-like"/>
</dbReference>
<gene>
    <name evidence="5" type="ORF">L1F29_17890</name>
</gene>
<dbReference type="InterPro" id="IPR013342">
    <property type="entry name" value="Mandelate_racemase_C"/>
</dbReference>
<dbReference type="EMBL" id="CP091430">
    <property type="protein sequence ID" value="UVI27348.1"/>
    <property type="molecule type" value="Genomic_DNA"/>
</dbReference>
<dbReference type="SUPFAM" id="SSF51604">
    <property type="entry name" value="Enolase C-terminal domain-like"/>
    <property type="match status" value="1"/>
</dbReference>
<dbReference type="InterPro" id="IPR036849">
    <property type="entry name" value="Enolase-like_C_sf"/>
</dbReference>
<dbReference type="Proteomes" id="UP001057877">
    <property type="component" value="Chromosome"/>
</dbReference>
<evidence type="ECO:0000256" key="3">
    <source>
        <dbReference type="ARBA" id="ARBA00022842"/>
    </source>
</evidence>
<evidence type="ECO:0000313" key="6">
    <source>
        <dbReference type="Proteomes" id="UP001057877"/>
    </source>
</evidence>
<dbReference type="PANTHER" id="PTHR13794">
    <property type="entry name" value="ENOLASE SUPERFAMILY, MANDELATE RACEMASE"/>
    <property type="match status" value="1"/>
</dbReference>
<protein>
    <recommendedName>
        <fullName evidence="4">Mandelate racemase/muconate lactonizing enzyme C-terminal domain-containing protein</fullName>
    </recommendedName>
</protein>
<dbReference type="SMART" id="SM00922">
    <property type="entry name" value="MR_MLE"/>
    <property type="match status" value="1"/>
</dbReference>
<evidence type="ECO:0000256" key="2">
    <source>
        <dbReference type="ARBA" id="ARBA00022723"/>
    </source>
</evidence>
<keyword evidence="3" id="KW-0460">Magnesium</keyword>